<evidence type="ECO:0000313" key="1">
    <source>
        <dbReference type="EMBL" id="TIC85210.1"/>
    </source>
</evidence>
<dbReference type="EMBL" id="STGJ01000003">
    <property type="protein sequence ID" value="TIC85210.1"/>
    <property type="molecule type" value="Genomic_DNA"/>
</dbReference>
<proteinExistence type="predicted"/>
<dbReference type="AlphaFoldDB" id="A0A4T0V100"/>
<evidence type="ECO:0008006" key="3">
    <source>
        <dbReference type="Google" id="ProtNLM"/>
    </source>
</evidence>
<evidence type="ECO:0000313" key="2">
    <source>
        <dbReference type="Proteomes" id="UP000308891"/>
    </source>
</evidence>
<accession>A0A4T0V100</accession>
<sequence>MPVASVARPSVPPPSLSLIESHLQSLRPPAAGAASARLAEAGQAALAACEACVAAGGAVDEGLRGQAQALAELLFEQWHAEALAALGRRGWLAGGRDDVAPVVWALHAADLVQRLAVCRYAGVPAGLWLQVHALFAQVLARGWQDKRGRADTLTPALCYARLSLLGLTASGSLEPAKLATLFAWVDAQASAVALAEEGAAWSGGFAANLAADAPPRFYEAAEALPAQVVRLELSAVLAAVCARLNASGDVLPVAELQLLLRLRSEWGGLARRRHLRYQRLQRQSLTVLPGFAAGWHQLGGDELAAGFEPEAAAVPLRWRIVDLSLSGLQLEGGDAGVEAGSVLLLGKPGGRLRCALVRRVRRQAGGTVLYGVEYLGKRAAAGLLRVEHSLGNQEAWQAAITLHGDGWFGGGNMLLAEGRPFQAMRTFSLADGAGRKTVQATRLRSQTTRYQLFDYKIVAIEA</sequence>
<dbReference type="Proteomes" id="UP000308891">
    <property type="component" value="Unassembled WGS sequence"/>
</dbReference>
<dbReference type="RefSeq" id="WP_136551658.1">
    <property type="nucleotide sequence ID" value="NZ_STGJ01000003.1"/>
</dbReference>
<reference evidence="1 2" key="1">
    <citation type="submission" date="2019-04" db="EMBL/GenBank/DDBJ databases">
        <title>Crenobacter sp. nov.</title>
        <authorList>
            <person name="Shi S."/>
        </authorList>
    </citation>
    <scope>NUCLEOTIDE SEQUENCE [LARGE SCALE GENOMIC DNA]</scope>
    <source>
        <strain evidence="1 2">GY 70310</strain>
    </source>
</reference>
<dbReference type="OrthoDB" id="9123042at2"/>
<gene>
    <name evidence="1" type="ORF">E5K04_04215</name>
</gene>
<protein>
    <recommendedName>
        <fullName evidence="3">PilZ domain-containing protein</fullName>
    </recommendedName>
</protein>
<keyword evidence="2" id="KW-1185">Reference proteome</keyword>
<name>A0A4T0V100_9NEIS</name>
<comment type="caution">
    <text evidence="1">The sequence shown here is derived from an EMBL/GenBank/DDBJ whole genome shotgun (WGS) entry which is preliminary data.</text>
</comment>
<organism evidence="1 2">
    <name type="scientific">Crenobacter intestini</name>
    <dbReference type="NCBI Taxonomy" id="2563443"/>
    <lineage>
        <taxon>Bacteria</taxon>
        <taxon>Pseudomonadati</taxon>
        <taxon>Pseudomonadota</taxon>
        <taxon>Betaproteobacteria</taxon>
        <taxon>Neisseriales</taxon>
        <taxon>Neisseriaceae</taxon>
        <taxon>Crenobacter</taxon>
    </lineage>
</organism>